<feature type="domain" description="Helix-hairpin-helix DNA-binding motif class 1" evidence="3">
    <location>
        <begin position="101"/>
        <end position="120"/>
    </location>
</feature>
<comment type="caution">
    <text evidence="4">The sequence shown here is derived from an EMBL/GenBank/DDBJ whole genome shotgun (WGS) entry which is preliminary data.</text>
</comment>
<feature type="non-terminal residue" evidence="4">
    <location>
        <position position="217"/>
    </location>
</feature>
<dbReference type="Pfam" id="PF14792">
    <property type="entry name" value="DNA_pol_B_palm"/>
    <property type="match status" value="1"/>
</dbReference>
<dbReference type="GO" id="GO:0003887">
    <property type="term" value="F:DNA-directed DNA polymerase activity"/>
    <property type="evidence" value="ECO:0007669"/>
    <property type="project" value="InterPro"/>
</dbReference>
<dbReference type="InterPro" id="IPR027421">
    <property type="entry name" value="DNA_pol_lamdba_lyase_dom_sf"/>
</dbReference>
<dbReference type="InterPro" id="IPR028207">
    <property type="entry name" value="DNA_pol_B_palm_palm"/>
</dbReference>
<dbReference type="PANTHER" id="PTHR11276:SF28">
    <property type="entry name" value="DNA POLYMERASE LAMBDA"/>
    <property type="match status" value="1"/>
</dbReference>
<evidence type="ECO:0000313" key="4">
    <source>
        <dbReference type="EMBL" id="EQD80129.1"/>
    </source>
</evidence>
<dbReference type="InterPro" id="IPR043519">
    <property type="entry name" value="NT_sf"/>
</dbReference>
<dbReference type="Pfam" id="PF14716">
    <property type="entry name" value="HHH_8"/>
    <property type="match status" value="1"/>
</dbReference>
<name>T1DFN1_9ZZZZ</name>
<dbReference type="SUPFAM" id="SSF47802">
    <property type="entry name" value="DNA polymerase beta, N-terminal domain-like"/>
    <property type="match status" value="1"/>
</dbReference>
<dbReference type="Gene3D" id="3.30.460.10">
    <property type="entry name" value="Beta Polymerase, domain 2"/>
    <property type="match status" value="1"/>
</dbReference>
<dbReference type="SUPFAM" id="SSF47781">
    <property type="entry name" value="RuvA domain 2-like"/>
    <property type="match status" value="1"/>
</dbReference>
<dbReference type="InterPro" id="IPR003583">
    <property type="entry name" value="Hlx-hairpin-Hlx_DNA-bd_motif"/>
</dbReference>
<proteinExistence type="predicted"/>
<dbReference type="SMART" id="SM00278">
    <property type="entry name" value="HhH1"/>
    <property type="match status" value="3"/>
</dbReference>
<dbReference type="GO" id="GO:0006303">
    <property type="term" value="P:double-strand break repair via nonhomologous end joining"/>
    <property type="evidence" value="ECO:0007669"/>
    <property type="project" value="TreeGrafter"/>
</dbReference>
<sequence>MPARGDPSGQPPDPAALVDALREIADLLDLAGERFKPEAYRRAARSLEPIGPELGTRVREGRLRELPGIGPAIEAKIREYLTTGRIAYLDRLRASVPPGVRELMALPGIGPRTARRFWVEFGIEGPTDLEAALDRDRLKDAAGVGPARIAALREALTAGRAGSSGGRRLLVEVVPRAEALRRWLAEDASVDRVVVAGSYRRGRESIGDLDLLVSSRQ</sequence>
<dbReference type="SUPFAM" id="SSF81301">
    <property type="entry name" value="Nucleotidyltransferase"/>
    <property type="match status" value="1"/>
</dbReference>
<dbReference type="InterPro" id="IPR022312">
    <property type="entry name" value="DNA_pol_X"/>
</dbReference>
<keyword evidence="1" id="KW-0237">DNA synthesis</keyword>
<keyword evidence="2" id="KW-0235">DNA replication</keyword>
<dbReference type="InterPro" id="IPR010994">
    <property type="entry name" value="RuvA_2-like"/>
</dbReference>
<organism evidence="4">
    <name type="scientific">mine drainage metagenome</name>
    <dbReference type="NCBI Taxonomy" id="410659"/>
    <lineage>
        <taxon>unclassified sequences</taxon>
        <taxon>metagenomes</taxon>
        <taxon>ecological metagenomes</taxon>
    </lineage>
</organism>
<dbReference type="PANTHER" id="PTHR11276">
    <property type="entry name" value="DNA POLYMERASE TYPE-X FAMILY MEMBER"/>
    <property type="match status" value="1"/>
</dbReference>
<reference evidence="4" key="2">
    <citation type="journal article" date="2014" name="ISME J.">
        <title>Microbial stratification in low pH oxic and suboxic macroscopic growths along an acid mine drainage.</title>
        <authorList>
            <person name="Mendez-Garcia C."/>
            <person name="Mesa V."/>
            <person name="Sprenger R.R."/>
            <person name="Richter M."/>
            <person name="Diez M.S."/>
            <person name="Solano J."/>
            <person name="Bargiela R."/>
            <person name="Golyshina O.V."/>
            <person name="Manteca A."/>
            <person name="Ramos J.L."/>
            <person name="Gallego J.R."/>
            <person name="Llorente I."/>
            <person name="Martins Dos Santos V.A."/>
            <person name="Jensen O.N."/>
            <person name="Pelaez A.I."/>
            <person name="Sanchez J."/>
            <person name="Ferrer M."/>
        </authorList>
    </citation>
    <scope>NUCLEOTIDE SEQUENCE</scope>
</reference>
<gene>
    <name evidence="4" type="ORF">B1A_01214</name>
</gene>
<dbReference type="GO" id="GO:0005634">
    <property type="term" value="C:nucleus"/>
    <property type="evidence" value="ECO:0007669"/>
    <property type="project" value="TreeGrafter"/>
</dbReference>
<dbReference type="EMBL" id="AUZX01000923">
    <property type="protein sequence ID" value="EQD80129.1"/>
    <property type="molecule type" value="Genomic_DNA"/>
</dbReference>
<dbReference type="Gene3D" id="1.10.150.20">
    <property type="entry name" value="5' to 3' exonuclease, C-terminal subdomain"/>
    <property type="match status" value="1"/>
</dbReference>
<feature type="domain" description="Helix-hairpin-helix DNA-binding motif class 1" evidence="3">
    <location>
        <begin position="136"/>
        <end position="155"/>
    </location>
</feature>
<dbReference type="GO" id="GO:0003677">
    <property type="term" value="F:DNA binding"/>
    <property type="evidence" value="ECO:0007669"/>
    <property type="project" value="InterPro"/>
</dbReference>
<reference evidence="4" key="1">
    <citation type="submission" date="2013-08" db="EMBL/GenBank/DDBJ databases">
        <authorList>
            <person name="Mendez C."/>
            <person name="Richter M."/>
            <person name="Ferrer M."/>
            <person name="Sanchez J."/>
        </authorList>
    </citation>
    <scope>NUCLEOTIDE SEQUENCE</scope>
</reference>
<feature type="domain" description="Helix-hairpin-helix DNA-binding motif class 1" evidence="3">
    <location>
        <begin position="61"/>
        <end position="80"/>
    </location>
</feature>
<evidence type="ECO:0000259" key="3">
    <source>
        <dbReference type="SMART" id="SM00278"/>
    </source>
</evidence>
<dbReference type="InterPro" id="IPR010996">
    <property type="entry name" value="HHH_MUS81"/>
</dbReference>
<dbReference type="AlphaFoldDB" id="T1DFN1"/>
<protein>
    <submittedName>
        <fullName evidence="4">PHP domain protein</fullName>
    </submittedName>
</protein>
<evidence type="ECO:0000256" key="1">
    <source>
        <dbReference type="ARBA" id="ARBA00022634"/>
    </source>
</evidence>
<dbReference type="Gene3D" id="1.10.150.110">
    <property type="entry name" value="DNA polymerase beta, N-terminal domain-like"/>
    <property type="match status" value="1"/>
</dbReference>
<accession>T1DFN1</accession>
<evidence type="ECO:0000256" key="2">
    <source>
        <dbReference type="ARBA" id="ARBA00022705"/>
    </source>
</evidence>
<dbReference type="Pfam" id="PF14520">
    <property type="entry name" value="HHH_5"/>
    <property type="match status" value="1"/>
</dbReference>